<sequence>MILERGRDCGVGCLEFGTVEKRMNKGSFYERKILVDLLKRALYALHVK</sequence>
<name>A0ABY1PKB0_9BACT</name>
<organism evidence="1 2">
    <name type="scientific">Algoriphagus winogradskyi</name>
    <dbReference type="NCBI Taxonomy" id="237017"/>
    <lineage>
        <taxon>Bacteria</taxon>
        <taxon>Pseudomonadati</taxon>
        <taxon>Bacteroidota</taxon>
        <taxon>Cytophagia</taxon>
        <taxon>Cytophagales</taxon>
        <taxon>Cyclobacteriaceae</taxon>
        <taxon>Algoriphagus</taxon>
    </lineage>
</organism>
<dbReference type="EMBL" id="FXUA01000012">
    <property type="protein sequence ID" value="SMP36163.1"/>
    <property type="molecule type" value="Genomic_DNA"/>
</dbReference>
<proteinExistence type="predicted"/>
<gene>
    <name evidence="1" type="ORF">SAMN06265367_11242</name>
</gene>
<evidence type="ECO:0000313" key="2">
    <source>
        <dbReference type="Proteomes" id="UP001157915"/>
    </source>
</evidence>
<dbReference type="Proteomes" id="UP001157915">
    <property type="component" value="Unassembled WGS sequence"/>
</dbReference>
<comment type="caution">
    <text evidence="1">The sequence shown here is derived from an EMBL/GenBank/DDBJ whole genome shotgun (WGS) entry which is preliminary data.</text>
</comment>
<reference evidence="1 2" key="1">
    <citation type="submission" date="2017-05" db="EMBL/GenBank/DDBJ databases">
        <authorList>
            <person name="Varghese N."/>
            <person name="Submissions S."/>
        </authorList>
    </citation>
    <scope>NUCLEOTIDE SEQUENCE [LARGE SCALE GENOMIC DNA]</scope>
    <source>
        <strain evidence="1 2">DSM 15360</strain>
    </source>
</reference>
<evidence type="ECO:0000313" key="1">
    <source>
        <dbReference type="EMBL" id="SMP36163.1"/>
    </source>
</evidence>
<accession>A0ABY1PKB0</accession>
<protein>
    <submittedName>
        <fullName evidence="1">Uncharacterized protein</fullName>
    </submittedName>
</protein>
<keyword evidence="2" id="KW-1185">Reference proteome</keyword>